<accession>A0AAE0YW29</accession>
<evidence type="ECO:0000256" key="8">
    <source>
        <dbReference type="PIRSR" id="PIRSR625705-1"/>
    </source>
</evidence>
<keyword evidence="11" id="KW-0472">Membrane</keyword>
<dbReference type="GO" id="GO:0006689">
    <property type="term" value="P:ganglioside catabolic process"/>
    <property type="evidence" value="ECO:0007669"/>
    <property type="project" value="TreeGrafter"/>
</dbReference>
<proteinExistence type="inferred from homology"/>
<dbReference type="Pfam" id="PF14845">
    <property type="entry name" value="Glycohydro_20b2"/>
    <property type="match status" value="1"/>
</dbReference>
<dbReference type="InterPro" id="IPR025705">
    <property type="entry name" value="Beta_hexosaminidase_sua/sub"/>
</dbReference>
<evidence type="ECO:0000256" key="5">
    <source>
        <dbReference type="ARBA" id="ARBA00022801"/>
    </source>
</evidence>
<dbReference type="CDD" id="cd06562">
    <property type="entry name" value="GH20_HexA_HexB-like"/>
    <property type="match status" value="1"/>
</dbReference>
<keyword evidence="15" id="KW-1185">Reference proteome</keyword>
<dbReference type="SUPFAM" id="SSF55545">
    <property type="entry name" value="beta-N-acetylhexosaminidase-like domain"/>
    <property type="match status" value="1"/>
</dbReference>
<dbReference type="Gene3D" id="3.20.20.80">
    <property type="entry name" value="Glycosidases"/>
    <property type="match status" value="1"/>
</dbReference>
<dbReference type="PANTHER" id="PTHR22600:SF21">
    <property type="entry name" value="BETA-HEXOSAMINIDASE A"/>
    <property type="match status" value="1"/>
</dbReference>
<protein>
    <recommendedName>
        <fullName evidence="3">beta-N-acetylhexosaminidase</fullName>
        <ecNumber evidence="3">3.2.1.52</ecNumber>
    </recommendedName>
</protein>
<dbReference type="FunFam" id="3.20.20.80:FF:000063">
    <property type="entry name" value="Beta-hexosaminidase"/>
    <property type="match status" value="1"/>
</dbReference>
<feature type="domain" description="Glycoside hydrolase family 20 catalytic" evidence="12">
    <location>
        <begin position="784"/>
        <end position="1129"/>
    </location>
</feature>
<evidence type="ECO:0000313" key="15">
    <source>
        <dbReference type="Proteomes" id="UP001283361"/>
    </source>
</evidence>
<keyword evidence="11" id="KW-1133">Transmembrane helix</keyword>
<feature type="compositionally biased region" description="Basic and acidic residues" evidence="10">
    <location>
        <begin position="466"/>
        <end position="486"/>
    </location>
</feature>
<dbReference type="PANTHER" id="PTHR22600">
    <property type="entry name" value="BETA-HEXOSAMINIDASE"/>
    <property type="match status" value="1"/>
</dbReference>
<dbReference type="InterPro" id="IPR017853">
    <property type="entry name" value="GH"/>
</dbReference>
<feature type="compositionally biased region" description="Basic and acidic residues" evidence="10">
    <location>
        <begin position="433"/>
        <end position="442"/>
    </location>
</feature>
<evidence type="ECO:0000256" key="4">
    <source>
        <dbReference type="ARBA" id="ARBA00022729"/>
    </source>
</evidence>
<gene>
    <name evidence="14" type="ORF">RRG08_058289</name>
</gene>
<dbReference type="Pfam" id="PF00728">
    <property type="entry name" value="Glyco_hydro_20"/>
    <property type="match status" value="1"/>
</dbReference>
<evidence type="ECO:0000256" key="11">
    <source>
        <dbReference type="SAM" id="Phobius"/>
    </source>
</evidence>
<feature type="transmembrane region" description="Helical" evidence="11">
    <location>
        <begin position="1262"/>
        <end position="1282"/>
    </location>
</feature>
<evidence type="ECO:0000256" key="1">
    <source>
        <dbReference type="ARBA" id="ARBA00001231"/>
    </source>
</evidence>
<evidence type="ECO:0000259" key="12">
    <source>
        <dbReference type="Pfam" id="PF00728"/>
    </source>
</evidence>
<dbReference type="InterPro" id="IPR029019">
    <property type="entry name" value="HEX_eukaryotic_N"/>
</dbReference>
<evidence type="ECO:0000256" key="6">
    <source>
        <dbReference type="ARBA" id="ARBA00023180"/>
    </source>
</evidence>
<dbReference type="PRINTS" id="PR00738">
    <property type="entry name" value="GLHYDRLASE20"/>
</dbReference>
<keyword evidence="11" id="KW-0812">Transmembrane</keyword>
<comment type="caution">
    <text evidence="14">The sequence shown here is derived from an EMBL/GenBank/DDBJ whole genome shotgun (WGS) entry which is preliminary data.</text>
</comment>
<dbReference type="GO" id="GO:0030203">
    <property type="term" value="P:glycosaminoglycan metabolic process"/>
    <property type="evidence" value="ECO:0007669"/>
    <property type="project" value="TreeGrafter"/>
</dbReference>
<dbReference type="GO" id="GO:0016020">
    <property type="term" value="C:membrane"/>
    <property type="evidence" value="ECO:0007669"/>
    <property type="project" value="TreeGrafter"/>
</dbReference>
<feature type="domain" description="Beta-hexosaminidase eukaryotic type N-terminal" evidence="13">
    <location>
        <begin position="628"/>
        <end position="762"/>
    </location>
</feature>
<dbReference type="Gene3D" id="3.30.379.10">
    <property type="entry name" value="Chitobiase/beta-hexosaminidase domain 2-like"/>
    <property type="match status" value="1"/>
</dbReference>
<sequence>MVFLNKPLEALLTKVSNRKPNRAMGPFCRCCTLEGQWIFGDKGERWRVPLSTLQLWINMRRVESGSAPSPESASRVLVPRKVLVSTTVPSFHTSASQLEVCRLLQSKPRLSSGCDNSCPAAAPSSTMRPSPSFRTSAGEADQLTHHSDDSVSISSQAQARTMYSFTSRWSQPPRLAAVTLLFLIAFLALPFSVTSLENIPLSNNLPSESRDHLNNVIGNGENVVKMMHDKDNEVKKSNAQDNHNAGKNVGEGDKSLKAQAVPGDIEQAENPLKKLAVQQRQRAADAAVIEAQRKEEIKQRIADHEKRHAAKLQHIEEKERLRKERERILAEKRISAEQKEAQGDKEQQWQQSMHNNVQGLNQQQEDLIEQHRHEAMVNSYRDQNKTSSVNIPEKGSRKSIVQQAFAKSKETFVGAAPGKARLIGNGDGQSVVESRRNRREDAQQALEPGAAADDNHQHSGVNRKFGAPEKNNKDLDKGGSESHFDNSRNIGVHYRGPTRGTKVAEEGLHRSDNWNDRNGRQDPVLPKENNVLGIPIEQQPKPVAMGNNNPYEGVNNVQGGGGFYQGNRDSVNNAGSYNEQQQYHQPEPSLVGGMNLAWDWEDFSISFNNYGAAEMKVRRSPHPTTGEPWPMPQYYSTKDNKVYRISRDLKLVPTKVTCDILEEGLSRHLQRILRGAVEDMYDNLQNAEGTFVDDPAPKYQKDEYVKAHFITRVEIRVRNPCSKYPALESDETYDLVVKRKKTYIWANEVWGALRGLETLGQLVWRGTDGHLYIKETVISDYPRFPHRGLHIDTSRHFLFKEILLDIIDSMEMNKLNVFHWHIVDDQSFPYESKVYPELSRKGAYHPTYVYTQEDIVEIIEYARLRGVRVMPEFDTPGHTYSWGLSRPELLTQCYSMDRIVKGYLGPIDPSKNATYRFLETLFQEVVEVFQDTYLHLGGDEVPLGCWQSNPEVMAFANELAKQPKVTSAQTAQAYNNNNFAFSMWSEDIKRVYEYYENRLINILTDISKKKKRKIKYVMWQEVMNNNLQLPNDTIIQVWMGDMADVSRAISMGYQVLYSTCWYLDHIEYGTKWPKYYQCDPADNTYGYHIDESKVLGGEIAFWSEYFSNENLIPLMWPRASAGAERLWSNKEVKNLDKAAERLSEHRCRMIKRGINAGEISGPGYCLHPPPKRHVFNDTVGCKGSNCTGRSHNIVQIEDIELHLRQRGGSITDCGSVFSRGNSGPLILLLIVLIVVVGGAGACTLSRSPSRLHRTRLCRNRSVLFVFVGVLLVYFLCYTTIWMRAFEFSGSFHKTFQEDSGGDQVKNGAADA</sequence>
<dbReference type="EMBL" id="JAWDGP010005302">
    <property type="protein sequence ID" value="KAK3757975.1"/>
    <property type="molecule type" value="Genomic_DNA"/>
</dbReference>
<reference evidence="14" key="1">
    <citation type="journal article" date="2023" name="G3 (Bethesda)">
        <title>A reference genome for the long-term kleptoplast-retaining sea slug Elysia crispata morphotype clarki.</title>
        <authorList>
            <person name="Eastman K.E."/>
            <person name="Pendleton A.L."/>
            <person name="Shaikh M.A."/>
            <person name="Suttiyut T."/>
            <person name="Ogas R."/>
            <person name="Tomko P."/>
            <person name="Gavelis G."/>
            <person name="Widhalm J.R."/>
            <person name="Wisecaver J.H."/>
        </authorList>
    </citation>
    <scope>NUCLEOTIDE SEQUENCE</scope>
    <source>
        <strain evidence="14">ECLA1</strain>
    </source>
</reference>
<evidence type="ECO:0000256" key="3">
    <source>
        <dbReference type="ARBA" id="ARBA00012663"/>
    </source>
</evidence>
<feature type="region of interest" description="Disordered" evidence="10">
    <location>
        <begin position="420"/>
        <end position="498"/>
    </location>
</feature>
<keyword evidence="9" id="KW-0175">Coiled coil</keyword>
<dbReference type="GO" id="GO:0004563">
    <property type="term" value="F:beta-N-acetylhexosaminidase activity"/>
    <property type="evidence" value="ECO:0007669"/>
    <property type="project" value="UniProtKB-EC"/>
</dbReference>
<dbReference type="Proteomes" id="UP001283361">
    <property type="component" value="Unassembled WGS sequence"/>
</dbReference>
<dbReference type="GO" id="GO:0005764">
    <property type="term" value="C:lysosome"/>
    <property type="evidence" value="ECO:0007669"/>
    <property type="project" value="TreeGrafter"/>
</dbReference>
<feature type="region of interest" description="Disordered" evidence="10">
    <location>
        <begin position="109"/>
        <end position="153"/>
    </location>
</feature>
<dbReference type="GO" id="GO:0005975">
    <property type="term" value="P:carbohydrate metabolic process"/>
    <property type="evidence" value="ECO:0007669"/>
    <property type="project" value="InterPro"/>
</dbReference>
<dbReference type="InterPro" id="IPR029018">
    <property type="entry name" value="Hex-like_dom2"/>
</dbReference>
<comment type="similarity">
    <text evidence="2">Belongs to the glycosyl hydrolase 20 family.</text>
</comment>
<evidence type="ECO:0000256" key="10">
    <source>
        <dbReference type="SAM" id="MobiDB-lite"/>
    </source>
</evidence>
<dbReference type="EC" id="3.2.1.52" evidence="3"/>
<dbReference type="InterPro" id="IPR015883">
    <property type="entry name" value="Glyco_hydro_20_cat"/>
</dbReference>
<keyword evidence="4" id="KW-0732">Signal</keyword>
<comment type="catalytic activity">
    <reaction evidence="1">
        <text>Hydrolysis of terminal non-reducing N-acetyl-D-hexosamine residues in N-acetyl-beta-D-hexosaminides.</text>
        <dbReference type="EC" id="3.2.1.52"/>
    </reaction>
</comment>
<name>A0AAE0YW29_9GAST</name>
<feature type="compositionally biased region" description="Polar residues" evidence="10">
    <location>
        <begin position="123"/>
        <end position="135"/>
    </location>
</feature>
<organism evidence="14 15">
    <name type="scientific">Elysia crispata</name>
    <name type="common">lettuce slug</name>
    <dbReference type="NCBI Taxonomy" id="231223"/>
    <lineage>
        <taxon>Eukaryota</taxon>
        <taxon>Metazoa</taxon>
        <taxon>Spiralia</taxon>
        <taxon>Lophotrochozoa</taxon>
        <taxon>Mollusca</taxon>
        <taxon>Gastropoda</taxon>
        <taxon>Heterobranchia</taxon>
        <taxon>Euthyneura</taxon>
        <taxon>Panpulmonata</taxon>
        <taxon>Sacoglossa</taxon>
        <taxon>Placobranchoidea</taxon>
        <taxon>Plakobranchidae</taxon>
        <taxon>Elysia</taxon>
    </lineage>
</organism>
<feature type="transmembrane region" description="Helical" evidence="11">
    <location>
        <begin position="1223"/>
        <end position="1242"/>
    </location>
</feature>
<keyword evidence="6" id="KW-0325">Glycoprotein</keyword>
<dbReference type="SUPFAM" id="SSF51445">
    <property type="entry name" value="(Trans)glycosidases"/>
    <property type="match status" value="1"/>
</dbReference>
<evidence type="ECO:0000256" key="7">
    <source>
        <dbReference type="ARBA" id="ARBA00023295"/>
    </source>
</evidence>
<keyword evidence="7" id="KW-0326">Glycosidase</keyword>
<feature type="active site" description="Proton donor" evidence="8">
    <location>
        <position position="940"/>
    </location>
</feature>
<evidence type="ECO:0000259" key="13">
    <source>
        <dbReference type="Pfam" id="PF14845"/>
    </source>
</evidence>
<evidence type="ECO:0000256" key="2">
    <source>
        <dbReference type="ARBA" id="ARBA00006285"/>
    </source>
</evidence>
<evidence type="ECO:0000313" key="14">
    <source>
        <dbReference type="EMBL" id="KAK3757975.1"/>
    </source>
</evidence>
<feature type="region of interest" description="Disordered" evidence="10">
    <location>
        <begin position="235"/>
        <end position="254"/>
    </location>
</feature>
<feature type="coiled-coil region" evidence="9">
    <location>
        <begin position="311"/>
        <end position="338"/>
    </location>
</feature>
<evidence type="ECO:0000256" key="9">
    <source>
        <dbReference type="SAM" id="Coils"/>
    </source>
</evidence>
<keyword evidence="5" id="KW-0378">Hydrolase</keyword>